<protein>
    <submittedName>
        <fullName evidence="1">Uncharacterized protein</fullName>
    </submittedName>
</protein>
<accession>A0A397IF89</accession>
<keyword evidence="2" id="KW-1185">Reference proteome</keyword>
<sequence length="383" mass="44338">MSYKIKSGPKFSKFKDPKKLPNNAKFFLPIHRKALNINYKNVYTADEIINSFPDKFKIDNDLLVSNFTREDLLSTEPGSFILEKLNNNKEKSLAIYFNEVLFNDQLTEDIQETLMNTFVDYFFRTLRFDEYPLSMKLQPNFRFRIFKYEVSAKVEFSVVKNKVTLCINEDKYIHTIHVVKTNLALIQLLKFQFLIAFDSINTKYGESQISAEILACAFTNFNSTYSSTYGKNQMIYATRVIGTRFTFYKAFLNSKYFKSLGKGSSVVCELESALNSQMIQKTLRLSNLETMQTNANEAIHHNIMQLESAYGTVLYHVPVKANIKSISKMALKEDLDSIRKSVKRVLEVKGRNKEGGIKHENMPTGSYAFYMVKIEIPFSTPYY</sequence>
<gene>
    <name evidence="1" type="ORF">Glove_258g45</name>
</gene>
<proteinExistence type="predicted"/>
<evidence type="ECO:0000313" key="2">
    <source>
        <dbReference type="Proteomes" id="UP000266861"/>
    </source>
</evidence>
<dbReference type="OrthoDB" id="2447694at2759"/>
<organism evidence="1 2">
    <name type="scientific">Diversispora epigaea</name>
    <dbReference type="NCBI Taxonomy" id="1348612"/>
    <lineage>
        <taxon>Eukaryota</taxon>
        <taxon>Fungi</taxon>
        <taxon>Fungi incertae sedis</taxon>
        <taxon>Mucoromycota</taxon>
        <taxon>Glomeromycotina</taxon>
        <taxon>Glomeromycetes</taxon>
        <taxon>Diversisporales</taxon>
        <taxon>Diversisporaceae</taxon>
        <taxon>Diversispora</taxon>
    </lineage>
</organism>
<dbReference type="EMBL" id="PQFF01000236">
    <property type="protein sequence ID" value="RHZ71440.1"/>
    <property type="molecule type" value="Genomic_DNA"/>
</dbReference>
<comment type="caution">
    <text evidence="1">The sequence shown here is derived from an EMBL/GenBank/DDBJ whole genome shotgun (WGS) entry which is preliminary data.</text>
</comment>
<evidence type="ECO:0000313" key="1">
    <source>
        <dbReference type="EMBL" id="RHZ71440.1"/>
    </source>
</evidence>
<reference evidence="1 2" key="1">
    <citation type="submission" date="2018-08" db="EMBL/GenBank/DDBJ databases">
        <title>Genome and evolution of the arbuscular mycorrhizal fungus Diversispora epigaea (formerly Glomus versiforme) and its bacterial endosymbionts.</title>
        <authorList>
            <person name="Sun X."/>
            <person name="Fei Z."/>
            <person name="Harrison M."/>
        </authorList>
    </citation>
    <scope>NUCLEOTIDE SEQUENCE [LARGE SCALE GENOMIC DNA]</scope>
    <source>
        <strain evidence="1 2">IT104</strain>
    </source>
</reference>
<dbReference type="Proteomes" id="UP000266861">
    <property type="component" value="Unassembled WGS sequence"/>
</dbReference>
<dbReference type="AlphaFoldDB" id="A0A397IF89"/>
<name>A0A397IF89_9GLOM</name>